<dbReference type="EMBL" id="MT142410">
    <property type="protein sequence ID" value="QJA80181.1"/>
    <property type="molecule type" value="Genomic_DNA"/>
</dbReference>
<dbReference type="Gene3D" id="3.30.420.280">
    <property type="match status" value="1"/>
</dbReference>
<organism evidence="1">
    <name type="scientific">viral metagenome</name>
    <dbReference type="NCBI Taxonomy" id="1070528"/>
    <lineage>
        <taxon>unclassified sequences</taxon>
        <taxon>metagenomes</taxon>
        <taxon>organismal metagenomes</taxon>
    </lineage>
</organism>
<dbReference type="InterPro" id="IPR027417">
    <property type="entry name" value="P-loop_NTPase"/>
</dbReference>
<dbReference type="EMBL" id="MT142837">
    <property type="protein sequence ID" value="QJA89307.1"/>
    <property type="molecule type" value="Genomic_DNA"/>
</dbReference>
<evidence type="ECO:0000313" key="3">
    <source>
        <dbReference type="EMBL" id="QJA89307.1"/>
    </source>
</evidence>
<evidence type="ECO:0000313" key="1">
    <source>
        <dbReference type="EMBL" id="QJA49359.1"/>
    </source>
</evidence>
<sequence length="422" mass="49126">MRKYPGIRQFIGRKTLKSLKETTFLKFQEVLNDHFYLVENRDFWVKRSSSPEVIFPNGSTCIFGDLDINTIGKWLSAEYSDIAIDEGQEINQLAFEKIKSRQTQTIIQKLSNGTQKNKFLIAMNPPETADQHWSHGRFRDPNTKIKDSVMVYSHIENNRENIPEGYIEDMLDAVDSRTAEIYLKGNWTPLLSMLVYNEYDFPQDKQGNYIEGGNIRFMEVNPGYENYFFMDFGWTHPMSIGCWQYNREEGEFYRLYEFVDSHVKPEKYCEFLMGNEILHNNKRYKSPFSVDNAILVVGIESKQSRQEADGMSNLTLMRAAFSKYGKHPSIRISGPGLQESIISVRRHVCNALGRRKIFIDPRYCQRFIMDVRAYHYPVDAAGNIVSEEPQKDGICDNTQDEARYGIHFIAPIISNKLLIQKR</sequence>
<protein>
    <submittedName>
        <fullName evidence="1">Putative terminase</fullName>
    </submittedName>
</protein>
<proteinExistence type="predicted"/>
<evidence type="ECO:0000313" key="2">
    <source>
        <dbReference type="EMBL" id="QJA80181.1"/>
    </source>
</evidence>
<reference evidence="1" key="1">
    <citation type="submission" date="2020-03" db="EMBL/GenBank/DDBJ databases">
        <title>The deep terrestrial virosphere.</title>
        <authorList>
            <person name="Holmfeldt K."/>
            <person name="Nilsson E."/>
            <person name="Simone D."/>
            <person name="Lopez-Fernandez M."/>
            <person name="Wu X."/>
            <person name="de Brujin I."/>
            <person name="Lundin D."/>
            <person name="Andersson A."/>
            <person name="Bertilsson S."/>
            <person name="Dopson M."/>
        </authorList>
    </citation>
    <scope>NUCLEOTIDE SEQUENCE</scope>
    <source>
        <strain evidence="2">MM415A00766</strain>
        <strain evidence="3">MM415B02575</strain>
        <strain evidence="1">TM448A01329</strain>
    </source>
</reference>
<name>A0A6H1ZPE9_9ZZZZ</name>
<dbReference type="Gene3D" id="3.40.50.300">
    <property type="entry name" value="P-loop containing nucleotide triphosphate hydrolases"/>
    <property type="match status" value="1"/>
</dbReference>
<accession>A0A6H1ZPE9</accession>
<dbReference type="AlphaFoldDB" id="A0A6H1ZPE9"/>
<gene>
    <name evidence="2" type="ORF">MM415A00766_0010</name>
    <name evidence="3" type="ORF">MM415B02575_0013</name>
    <name evidence="1" type="ORF">TM448A01329_0004</name>
</gene>
<dbReference type="EMBL" id="MT144133">
    <property type="protein sequence ID" value="QJA49359.1"/>
    <property type="molecule type" value="Genomic_DNA"/>
</dbReference>